<evidence type="ECO:0000256" key="1">
    <source>
        <dbReference type="ARBA" id="ARBA00022630"/>
    </source>
</evidence>
<dbReference type="Gene3D" id="3.20.20.30">
    <property type="entry name" value="Luciferase-like domain"/>
    <property type="match status" value="1"/>
</dbReference>
<dbReference type="PANTHER" id="PTHR42847">
    <property type="entry name" value="ALKANESULFONATE MONOOXYGENASE"/>
    <property type="match status" value="1"/>
</dbReference>
<evidence type="ECO:0000256" key="4">
    <source>
        <dbReference type="ARBA" id="ARBA00023033"/>
    </source>
</evidence>
<dbReference type="OrthoDB" id="9814695at2"/>
<dbReference type="Pfam" id="PF00296">
    <property type="entry name" value="Bac_luciferase"/>
    <property type="match status" value="1"/>
</dbReference>
<name>A0A4P6JPI6_KTERU</name>
<organism evidence="6 7">
    <name type="scientific">Ktedonosporobacter rubrisoli</name>
    <dbReference type="NCBI Taxonomy" id="2509675"/>
    <lineage>
        <taxon>Bacteria</taxon>
        <taxon>Bacillati</taxon>
        <taxon>Chloroflexota</taxon>
        <taxon>Ktedonobacteria</taxon>
        <taxon>Ktedonobacterales</taxon>
        <taxon>Ktedonosporobacteraceae</taxon>
        <taxon>Ktedonosporobacter</taxon>
    </lineage>
</organism>
<dbReference type="AlphaFoldDB" id="A0A4P6JPI6"/>
<dbReference type="GO" id="GO:0046306">
    <property type="term" value="P:alkanesulfonate catabolic process"/>
    <property type="evidence" value="ECO:0007669"/>
    <property type="project" value="TreeGrafter"/>
</dbReference>
<keyword evidence="7" id="KW-1185">Reference proteome</keyword>
<evidence type="ECO:0000256" key="3">
    <source>
        <dbReference type="ARBA" id="ARBA00023002"/>
    </source>
</evidence>
<keyword evidence="4" id="KW-0503">Monooxygenase</keyword>
<dbReference type="PANTHER" id="PTHR42847:SF4">
    <property type="entry name" value="ALKANESULFONATE MONOOXYGENASE-RELATED"/>
    <property type="match status" value="1"/>
</dbReference>
<dbReference type="CDD" id="cd01094">
    <property type="entry name" value="Alkanesulfonate_monoxygenase"/>
    <property type="match status" value="1"/>
</dbReference>
<keyword evidence="2" id="KW-0288">FMN</keyword>
<dbReference type="InterPro" id="IPR011251">
    <property type="entry name" value="Luciferase-like_dom"/>
</dbReference>
<gene>
    <name evidence="6" type="ORF">EPA93_13965</name>
</gene>
<evidence type="ECO:0000256" key="2">
    <source>
        <dbReference type="ARBA" id="ARBA00022643"/>
    </source>
</evidence>
<dbReference type="SUPFAM" id="SSF51679">
    <property type="entry name" value="Bacterial luciferase-like"/>
    <property type="match status" value="1"/>
</dbReference>
<keyword evidence="1" id="KW-0285">Flavoprotein</keyword>
<dbReference type="InterPro" id="IPR036661">
    <property type="entry name" value="Luciferase-like_sf"/>
</dbReference>
<dbReference type="GO" id="GO:0008726">
    <property type="term" value="F:alkanesulfonate monooxygenase activity"/>
    <property type="evidence" value="ECO:0007669"/>
    <property type="project" value="TreeGrafter"/>
</dbReference>
<sequence length="390" mass="44785">MRCVKWWLDSRQSSYKREYARPGRKDCMMATNCLREIVTVFPGFSELRDSEGHPLNFQNGLEPLIRLSQQWEQQGYDSVLIPVGTGLPDPWIVASVISQHTQKLRLLLALRPGFIAPAVAARMGTTLDYFSQGRVALNIVTGSALNQMQQDGDFHEHSMRYQRTEEFLTVVRGVWTHRRFPYSGKFYQLQQTFDNDQPLQRPHPPIYFGGASEQAKHIAAQQADVYMMWAEPLDKIRARIAEIRELAARYKREPGFSISFRILARDTAEEAWEAAQQALQGFSQQDKERTEKYYLSVTESVGQKRILAFEHDKDGWVDKNLWAGLTCAIWSHSLLLLGSVDEVAKRLNDYLDLGISTLLLRGHAFMQDGDVIATKLLPRLRERLIQAQVR</sequence>
<dbReference type="InterPro" id="IPR050172">
    <property type="entry name" value="SsuD_RutA_monooxygenase"/>
</dbReference>
<dbReference type="EMBL" id="CP035758">
    <property type="protein sequence ID" value="QBD77050.1"/>
    <property type="molecule type" value="Genomic_DNA"/>
</dbReference>
<evidence type="ECO:0000313" key="6">
    <source>
        <dbReference type="EMBL" id="QBD77050.1"/>
    </source>
</evidence>
<dbReference type="Proteomes" id="UP000290365">
    <property type="component" value="Chromosome"/>
</dbReference>
<dbReference type="KEGG" id="kbs:EPA93_13965"/>
<evidence type="ECO:0000259" key="5">
    <source>
        <dbReference type="Pfam" id="PF00296"/>
    </source>
</evidence>
<proteinExistence type="predicted"/>
<protein>
    <submittedName>
        <fullName evidence="6">LLM class flavin-dependent oxidoreductase</fullName>
    </submittedName>
</protein>
<feature type="domain" description="Luciferase-like" evidence="5">
    <location>
        <begin position="59"/>
        <end position="356"/>
    </location>
</feature>
<keyword evidence="3" id="KW-0560">Oxidoreductase</keyword>
<accession>A0A4P6JPI6</accession>
<reference evidence="6 7" key="1">
    <citation type="submission" date="2019-01" db="EMBL/GenBank/DDBJ databases">
        <title>Ktedonosporobacter rubrisoli SCAWS-G2.</title>
        <authorList>
            <person name="Huang Y."/>
            <person name="Yan B."/>
        </authorList>
    </citation>
    <scope>NUCLEOTIDE SEQUENCE [LARGE SCALE GENOMIC DNA]</scope>
    <source>
        <strain evidence="6 7">SCAWS-G2</strain>
    </source>
</reference>
<evidence type="ECO:0000313" key="7">
    <source>
        <dbReference type="Proteomes" id="UP000290365"/>
    </source>
</evidence>